<reference evidence="3 4" key="1">
    <citation type="submission" date="2020-05" db="EMBL/GenBank/DDBJ databases">
        <title>MicrobeNet Type strains.</title>
        <authorList>
            <person name="Nicholson A.C."/>
        </authorList>
    </citation>
    <scope>NUCLEOTIDE SEQUENCE [LARGE SCALE GENOMIC DNA]</scope>
    <source>
        <strain evidence="3 4">JCM 14547</strain>
    </source>
</reference>
<comment type="caution">
    <text evidence="3">The sequence shown here is derived from an EMBL/GenBank/DDBJ whole genome shotgun (WGS) entry which is preliminary data.</text>
</comment>
<evidence type="ECO:0000313" key="4">
    <source>
        <dbReference type="Proteomes" id="UP000555552"/>
    </source>
</evidence>
<keyword evidence="4" id="KW-1185">Reference proteome</keyword>
<protein>
    <submittedName>
        <fullName evidence="3">Uncharacterized protein</fullName>
    </submittedName>
</protein>
<sequence length="82" mass="8839">MLSSVMGAALVLASEAEGEHHEIVNELPFPSFYFGLIAFGVLIALLLLTYAFRSVSTRHPDRDGMHEGPHDAPHDARAGSGH</sequence>
<keyword evidence="2" id="KW-0812">Transmembrane</keyword>
<gene>
    <name evidence="3" type="ORF">HLB09_16345</name>
</gene>
<dbReference type="RefSeq" id="WP_171204352.1">
    <property type="nucleotide sequence ID" value="NZ_BAAANP010000033.1"/>
</dbReference>
<dbReference type="Proteomes" id="UP000555552">
    <property type="component" value="Unassembled WGS sequence"/>
</dbReference>
<evidence type="ECO:0000256" key="1">
    <source>
        <dbReference type="SAM" id="MobiDB-lite"/>
    </source>
</evidence>
<accession>A0A849BUK6</accession>
<evidence type="ECO:0000256" key="2">
    <source>
        <dbReference type="SAM" id="Phobius"/>
    </source>
</evidence>
<dbReference type="AlphaFoldDB" id="A0A849BUK6"/>
<feature type="region of interest" description="Disordered" evidence="1">
    <location>
        <begin position="59"/>
        <end position="82"/>
    </location>
</feature>
<dbReference type="EMBL" id="JABEMA010000431">
    <property type="protein sequence ID" value="NNH24627.1"/>
    <property type="molecule type" value="Genomic_DNA"/>
</dbReference>
<name>A0A849BUK6_9ACTN</name>
<keyword evidence="2" id="KW-0472">Membrane</keyword>
<evidence type="ECO:0000313" key="3">
    <source>
        <dbReference type="EMBL" id="NNH24627.1"/>
    </source>
</evidence>
<keyword evidence="2" id="KW-1133">Transmembrane helix</keyword>
<feature type="transmembrane region" description="Helical" evidence="2">
    <location>
        <begin position="32"/>
        <end position="52"/>
    </location>
</feature>
<proteinExistence type="predicted"/>
<organism evidence="3 4">
    <name type="scientific">Pseudokineococcus marinus</name>
    <dbReference type="NCBI Taxonomy" id="351215"/>
    <lineage>
        <taxon>Bacteria</taxon>
        <taxon>Bacillati</taxon>
        <taxon>Actinomycetota</taxon>
        <taxon>Actinomycetes</taxon>
        <taxon>Kineosporiales</taxon>
        <taxon>Kineosporiaceae</taxon>
        <taxon>Pseudokineococcus</taxon>
    </lineage>
</organism>